<feature type="transmembrane region" description="Helical" evidence="10">
    <location>
        <begin position="867"/>
        <end position="887"/>
    </location>
</feature>
<dbReference type="InterPro" id="IPR036458">
    <property type="entry name" value="Na:dicarbo_symporter_sf"/>
</dbReference>
<evidence type="ECO:0000256" key="3">
    <source>
        <dbReference type="ARBA" id="ARBA00022538"/>
    </source>
</evidence>
<dbReference type="GO" id="GO:0140107">
    <property type="term" value="F:high-affinity potassium ion transmembrane transporter activity"/>
    <property type="evidence" value="ECO:0007669"/>
    <property type="project" value="TreeGrafter"/>
</dbReference>
<dbReference type="NCBIfam" id="TIGR00934">
    <property type="entry name" value="2a38euk"/>
    <property type="match status" value="1"/>
</dbReference>
<dbReference type="GO" id="GO:1990573">
    <property type="term" value="P:potassium ion import across plasma membrane"/>
    <property type="evidence" value="ECO:0007669"/>
    <property type="project" value="TreeGrafter"/>
</dbReference>
<feature type="transmembrane region" description="Helical" evidence="10">
    <location>
        <begin position="239"/>
        <end position="260"/>
    </location>
</feature>
<dbReference type="InterPro" id="IPR003445">
    <property type="entry name" value="Cat_transpt"/>
</dbReference>
<dbReference type="PRINTS" id="PR00173">
    <property type="entry name" value="EDTRNSPORT"/>
</dbReference>
<dbReference type="PANTHER" id="PTHR31064">
    <property type="entry name" value="POTASSIUM TRANSPORT PROTEIN DDB_G0292412-RELATED"/>
    <property type="match status" value="1"/>
</dbReference>
<dbReference type="Proteomes" id="UP001194746">
    <property type="component" value="Unassembled WGS sequence"/>
</dbReference>
<feature type="transmembrane region" description="Helical" evidence="10">
    <location>
        <begin position="50"/>
        <end position="69"/>
    </location>
</feature>
<feature type="transmembrane region" description="Helical" evidence="10">
    <location>
        <begin position="485"/>
        <end position="510"/>
    </location>
</feature>
<dbReference type="InterPro" id="IPR051143">
    <property type="entry name" value="TrkH_K-transport"/>
</dbReference>
<dbReference type="InterPro" id="IPR004773">
    <property type="entry name" value="K/Na_transp_Trk1/HKT1"/>
</dbReference>
<sequence length="1118" mass="124296">MEKTTETITQSDTLDSSKNKAQPQTSLEAGETVDQVKRPWWYSVKEPGSALQIVIAAILAIAIGLAVTATVDNVPEAAPTIIEIPGILWLRALKAVVLPMIMTAMILAVQRLREMTGSGHIIARWTIGYYILTTLLAIVHSILLSSLVWRRLMVKASDASLAVEEDDKEEFEDREDVDIPEVVVQMFESLIPDNVVNSLATDSLLAVLVTAVVIGYVIDSRTSYILKAVQEVEQIIMTIIRRLIQLAPIGVFFLILPNMFKLDMKEVGQNLGVLMGGTICSLAIHLFIVLPLIFFVILRQFPYTYWAKCSSAWTTAWGTASSAATLPLTLKCARERGVPNTVTNFAVPLGCLVNMDGTAIYFPMCIVFLATTQGIVLAPTDYVIICLLSTLASIGTTPIPSSSLVLTVMIAGSVNVPLTGMYAVIVAIDWFLDTYIISLSLLGIVVLLPYGNLSAVDAFFFGVSSATESGLNVVDVNKLKTYQQLFLYFVPTVSNIIFMNIIVVIVRLFWFEKRLRAIGLATPRPEPKSLDSSEYRDDPERQPRVSSGSHTLDPVTPQPLQSKDVEDDGKPTISIIEPTRPENDDPGPTEDRILKRIKLNGRSISFAETEKPLYIPPPRARDRGDPIVEVDVDVIRDDTARSEKSRPSLQRNSSMRNDLALDRVASNMFILGAHPSRSIGPQIRETVSLSKDSNLPGLSSQATLGRNSQFHNLTAEDREKLGGIEYRSLKLLLKVVIAFFFGLHTFGVICLIGWIQYAPAKYRDYLDKCGQNHIWWAFYSAQTMSNNLGFTITPDSMVSFQDATFPLLIMTFLAFAGNTLYPCLLRLVIWIMFKCVPETSSLKEPLDFLLKYPRRCYMLLFRSRPTWILFGIIFLLNFVDVILIVALDLDNPAVNNLPLGPRILAALFQAASSRHTGTATFNLADVNPAVQFSLLVMMYISIFPIAISVRASNTYEESALGIYSSDDTVDESHGAKYVLTHMRNQLSFDLWYMFLGIFCICIAESKRIMDTSTLGISVFAIFFEIVSAYGNVGLSLGYPTISTALSGELSTFSKVIICAMMIRGRHRGLPYQLDRAILLPGEHLVDDRDDTRSHMEQSVSSITWLESRQPKVKRYYTR</sequence>
<feature type="compositionally biased region" description="Basic and acidic residues" evidence="9">
    <location>
        <begin position="525"/>
        <end position="543"/>
    </location>
</feature>
<feature type="transmembrane region" description="Helical" evidence="10">
    <location>
        <begin position="129"/>
        <end position="149"/>
    </location>
</feature>
<dbReference type="SUPFAM" id="SSF118215">
    <property type="entry name" value="Proton glutamate symport protein"/>
    <property type="match status" value="1"/>
</dbReference>
<protein>
    <recommendedName>
        <fullName evidence="13">Potassium transport protein</fullName>
    </recommendedName>
</protein>
<feature type="region of interest" description="Disordered" evidence="9">
    <location>
        <begin position="525"/>
        <end position="591"/>
    </location>
</feature>
<dbReference type="Pfam" id="PF00375">
    <property type="entry name" value="SDF"/>
    <property type="match status" value="1"/>
</dbReference>
<keyword evidence="7" id="KW-0406">Ion transport</keyword>
<keyword evidence="5" id="KW-0630">Potassium</keyword>
<dbReference type="GO" id="GO:0005886">
    <property type="term" value="C:plasma membrane"/>
    <property type="evidence" value="ECO:0007669"/>
    <property type="project" value="TreeGrafter"/>
</dbReference>
<feature type="transmembrane region" description="Helical" evidence="10">
    <location>
        <begin position="1014"/>
        <end position="1032"/>
    </location>
</feature>
<comment type="subcellular location">
    <subcellularLocation>
        <location evidence="1">Membrane</location>
        <topology evidence="1">Multi-pass membrane protein</topology>
    </subcellularLocation>
</comment>
<keyword evidence="6 10" id="KW-1133">Transmembrane helix</keyword>
<dbReference type="GO" id="GO:0030007">
    <property type="term" value="P:intracellular potassium ion homeostasis"/>
    <property type="evidence" value="ECO:0007669"/>
    <property type="project" value="TreeGrafter"/>
</dbReference>
<gene>
    <name evidence="11" type="ORF">FE257_002907</name>
</gene>
<evidence type="ECO:0000256" key="6">
    <source>
        <dbReference type="ARBA" id="ARBA00022989"/>
    </source>
</evidence>
<feature type="transmembrane region" description="Helical" evidence="10">
    <location>
        <begin position="807"/>
        <end position="833"/>
    </location>
</feature>
<reference evidence="11" key="2">
    <citation type="submission" date="2020-02" db="EMBL/GenBank/DDBJ databases">
        <authorList>
            <person name="Gilchrist C.L.M."/>
            <person name="Chooi Y.-H."/>
        </authorList>
    </citation>
    <scope>NUCLEOTIDE SEQUENCE</scope>
    <source>
        <strain evidence="11">MST-FP2251</strain>
    </source>
</reference>
<evidence type="ECO:0000256" key="2">
    <source>
        <dbReference type="ARBA" id="ARBA00022448"/>
    </source>
</evidence>
<evidence type="ECO:0000256" key="1">
    <source>
        <dbReference type="ARBA" id="ARBA00004141"/>
    </source>
</evidence>
<evidence type="ECO:0000256" key="4">
    <source>
        <dbReference type="ARBA" id="ARBA00022692"/>
    </source>
</evidence>
<dbReference type="AlphaFoldDB" id="A0AAD4GVQ1"/>
<evidence type="ECO:0000313" key="12">
    <source>
        <dbReference type="Proteomes" id="UP001194746"/>
    </source>
</evidence>
<dbReference type="Gene3D" id="1.10.3860.10">
    <property type="entry name" value="Sodium:dicarboxylate symporter"/>
    <property type="match status" value="1"/>
</dbReference>
<organism evidence="11 12">
    <name type="scientific">Aspergillus nanangensis</name>
    <dbReference type="NCBI Taxonomy" id="2582783"/>
    <lineage>
        <taxon>Eukaryota</taxon>
        <taxon>Fungi</taxon>
        <taxon>Dikarya</taxon>
        <taxon>Ascomycota</taxon>
        <taxon>Pezizomycotina</taxon>
        <taxon>Eurotiomycetes</taxon>
        <taxon>Eurotiomycetidae</taxon>
        <taxon>Eurotiales</taxon>
        <taxon>Aspergillaceae</taxon>
        <taxon>Aspergillus</taxon>
        <taxon>Aspergillus subgen. Circumdati</taxon>
    </lineage>
</organism>
<evidence type="ECO:0000256" key="10">
    <source>
        <dbReference type="SAM" id="Phobius"/>
    </source>
</evidence>
<proteinExistence type="predicted"/>
<feature type="transmembrane region" description="Helical" evidence="10">
    <location>
        <begin position="195"/>
        <end position="218"/>
    </location>
</feature>
<evidence type="ECO:0000256" key="5">
    <source>
        <dbReference type="ARBA" id="ARBA00022958"/>
    </source>
</evidence>
<dbReference type="GO" id="GO:0015293">
    <property type="term" value="F:symporter activity"/>
    <property type="evidence" value="ECO:0007669"/>
    <property type="project" value="InterPro"/>
</dbReference>
<dbReference type="PANTHER" id="PTHR31064:SF5">
    <property type="entry name" value="POTASSIUM ION TRANSPORTER (EUROFUNG)"/>
    <property type="match status" value="1"/>
</dbReference>
<evidence type="ECO:0000256" key="9">
    <source>
        <dbReference type="SAM" id="MobiDB-lite"/>
    </source>
</evidence>
<keyword evidence="8 10" id="KW-0472">Membrane</keyword>
<feature type="compositionally biased region" description="Basic and acidic residues" evidence="9">
    <location>
        <begin position="579"/>
        <end position="591"/>
    </location>
</feature>
<accession>A0AAD4GVQ1</accession>
<evidence type="ECO:0000313" key="11">
    <source>
        <dbReference type="EMBL" id="KAF9891944.1"/>
    </source>
</evidence>
<feature type="transmembrane region" description="Helical" evidence="10">
    <location>
        <begin position="382"/>
        <end position="410"/>
    </location>
</feature>
<keyword evidence="3" id="KW-0633">Potassium transport</keyword>
<keyword evidence="12" id="KW-1185">Reference proteome</keyword>
<keyword evidence="2" id="KW-0813">Transport</keyword>
<dbReference type="EMBL" id="VCAU01000015">
    <property type="protein sequence ID" value="KAF9891944.1"/>
    <property type="molecule type" value="Genomic_DNA"/>
</dbReference>
<reference evidence="11" key="1">
    <citation type="journal article" date="2019" name="Beilstein J. Org. Chem.">
        <title>Nanangenines: drimane sesquiterpenoids as the dominant metabolite cohort of a novel Australian fungus, Aspergillus nanangensis.</title>
        <authorList>
            <person name="Lacey H.J."/>
            <person name="Gilchrist C.L.M."/>
            <person name="Crombie A."/>
            <person name="Kalaitzis J.A."/>
            <person name="Vuong D."/>
            <person name="Rutledge P.J."/>
            <person name="Turner P."/>
            <person name="Pitt J.I."/>
            <person name="Lacey E."/>
            <person name="Chooi Y.H."/>
            <person name="Piggott A.M."/>
        </authorList>
    </citation>
    <scope>NUCLEOTIDE SEQUENCE</scope>
    <source>
        <strain evidence="11">MST-FP2251</strain>
    </source>
</reference>
<keyword evidence="4 10" id="KW-0812">Transmembrane</keyword>
<name>A0AAD4GVQ1_ASPNN</name>
<evidence type="ECO:0000256" key="8">
    <source>
        <dbReference type="ARBA" id="ARBA00023136"/>
    </source>
</evidence>
<feature type="transmembrane region" description="Helical" evidence="10">
    <location>
        <begin position="929"/>
        <end position="949"/>
    </location>
</feature>
<feature type="transmembrane region" description="Helical" evidence="10">
    <location>
        <begin position="89"/>
        <end position="109"/>
    </location>
</feature>
<dbReference type="InterPro" id="IPR001991">
    <property type="entry name" value="Na-dicarboxylate_symporter"/>
</dbReference>
<feature type="transmembrane region" description="Helical" evidence="10">
    <location>
        <begin position="990"/>
        <end position="1008"/>
    </location>
</feature>
<evidence type="ECO:0008006" key="13">
    <source>
        <dbReference type="Google" id="ProtNLM"/>
    </source>
</evidence>
<evidence type="ECO:0000256" key="7">
    <source>
        <dbReference type="ARBA" id="ARBA00023065"/>
    </source>
</evidence>
<feature type="transmembrane region" description="Helical" evidence="10">
    <location>
        <begin position="731"/>
        <end position="755"/>
    </location>
</feature>
<feature type="region of interest" description="Disordered" evidence="9">
    <location>
        <begin position="1"/>
        <end position="31"/>
    </location>
</feature>
<comment type="caution">
    <text evidence="11">The sequence shown here is derived from an EMBL/GenBank/DDBJ whole genome shotgun (WGS) entry which is preliminary data.</text>
</comment>
<feature type="compositionally biased region" description="Polar residues" evidence="9">
    <location>
        <begin position="1"/>
        <end position="27"/>
    </location>
</feature>
<dbReference type="Pfam" id="PF02386">
    <property type="entry name" value="TrkH"/>
    <property type="match status" value="1"/>
</dbReference>
<feature type="transmembrane region" description="Helical" evidence="10">
    <location>
        <begin position="272"/>
        <end position="298"/>
    </location>
</feature>